<sequence length="189" mass="21928">MIKPAVLEEELFIVLIPERKDLNPALKLQKDISEQYNLYEGGIYPQLHITLDRINKDALNSAKNIIRNISKNIDEIDIRINNFKCLQIKEKFLVLQVNKTESLLNLSNKLHNRLTELGISTIDNYNEWEFHMSLISNQFAKNKIPEKDLSELCLTLDGIPQNISTKAKEIQIWRPTLDPEKKCIASFKL</sequence>
<dbReference type="Pfam" id="PF10469">
    <property type="entry name" value="AKAP7_NLS"/>
    <property type="match status" value="1"/>
</dbReference>
<comment type="caution">
    <text evidence="2">The sequence shown here is derived from an EMBL/GenBank/DDBJ whole genome shotgun (WGS) entry which is preliminary data.</text>
</comment>
<evidence type="ECO:0000313" key="2">
    <source>
        <dbReference type="EMBL" id="TDX47817.1"/>
    </source>
</evidence>
<dbReference type="Proteomes" id="UP000295832">
    <property type="component" value="Unassembled WGS sequence"/>
</dbReference>
<dbReference type="AlphaFoldDB" id="A0A4R8H0E1"/>
<gene>
    <name evidence="2" type="ORF">C7959_1356</name>
</gene>
<dbReference type="EMBL" id="SOEG01000035">
    <property type="protein sequence ID" value="TDX47817.1"/>
    <property type="molecule type" value="Genomic_DNA"/>
</dbReference>
<dbReference type="RefSeq" id="WP_134118480.1">
    <property type="nucleotide sequence ID" value="NZ_SOEG01000035.1"/>
</dbReference>
<protein>
    <submittedName>
        <fullName evidence="2">A-kinase anchor protein AKAP7</fullName>
    </submittedName>
</protein>
<accession>A0A4R8H0E1</accession>
<feature type="domain" description="A-kinase anchor protein 7-like phosphoesterase" evidence="1">
    <location>
        <begin position="25"/>
        <end position="148"/>
    </location>
</feature>
<keyword evidence="2" id="KW-0808">Transferase</keyword>
<organism evidence="2 3">
    <name type="scientific">Orenia marismortui</name>
    <dbReference type="NCBI Taxonomy" id="46469"/>
    <lineage>
        <taxon>Bacteria</taxon>
        <taxon>Bacillati</taxon>
        <taxon>Bacillota</taxon>
        <taxon>Clostridia</taxon>
        <taxon>Halanaerobiales</taxon>
        <taxon>Halobacteroidaceae</taxon>
        <taxon>Orenia</taxon>
    </lineage>
</organism>
<keyword evidence="2" id="KW-0418">Kinase</keyword>
<keyword evidence="3" id="KW-1185">Reference proteome</keyword>
<dbReference type="Gene3D" id="3.90.1140.10">
    <property type="entry name" value="Cyclic phosphodiesterase"/>
    <property type="match status" value="1"/>
</dbReference>
<dbReference type="STRING" id="926561.GCA_000379025_00001"/>
<dbReference type="InterPro" id="IPR009097">
    <property type="entry name" value="Cyclic_Pdiesterase"/>
</dbReference>
<dbReference type="SUPFAM" id="SSF55144">
    <property type="entry name" value="LigT-like"/>
    <property type="match status" value="1"/>
</dbReference>
<name>A0A4R8H0E1_9FIRM</name>
<reference evidence="2 3" key="1">
    <citation type="submission" date="2019-03" db="EMBL/GenBank/DDBJ databases">
        <title>Subsurface microbial communities from deep shales in Ohio and West Virginia, USA.</title>
        <authorList>
            <person name="Wrighton K."/>
        </authorList>
    </citation>
    <scope>NUCLEOTIDE SEQUENCE [LARGE SCALE GENOMIC DNA]</scope>
    <source>
        <strain evidence="2 3">MSL 6dP</strain>
    </source>
</reference>
<dbReference type="InterPro" id="IPR019510">
    <property type="entry name" value="AKAP7-like_phosphoesterase"/>
</dbReference>
<evidence type="ECO:0000313" key="3">
    <source>
        <dbReference type="Proteomes" id="UP000295832"/>
    </source>
</evidence>
<dbReference type="GO" id="GO:0016301">
    <property type="term" value="F:kinase activity"/>
    <property type="evidence" value="ECO:0007669"/>
    <property type="project" value="UniProtKB-KW"/>
</dbReference>
<proteinExistence type="predicted"/>
<evidence type="ECO:0000259" key="1">
    <source>
        <dbReference type="Pfam" id="PF10469"/>
    </source>
</evidence>